<organism evidence="2 3">
    <name type="scientific">Crotalaria pallida</name>
    <name type="common">Smooth rattlebox</name>
    <name type="synonym">Crotalaria striata</name>
    <dbReference type="NCBI Taxonomy" id="3830"/>
    <lineage>
        <taxon>Eukaryota</taxon>
        <taxon>Viridiplantae</taxon>
        <taxon>Streptophyta</taxon>
        <taxon>Embryophyta</taxon>
        <taxon>Tracheophyta</taxon>
        <taxon>Spermatophyta</taxon>
        <taxon>Magnoliopsida</taxon>
        <taxon>eudicotyledons</taxon>
        <taxon>Gunneridae</taxon>
        <taxon>Pentapetalae</taxon>
        <taxon>rosids</taxon>
        <taxon>fabids</taxon>
        <taxon>Fabales</taxon>
        <taxon>Fabaceae</taxon>
        <taxon>Papilionoideae</taxon>
        <taxon>50 kb inversion clade</taxon>
        <taxon>genistoids sensu lato</taxon>
        <taxon>core genistoids</taxon>
        <taxon>Crotalarieae</taxon>
        <taxon>Crotalaria</taxon>
    </lineage>
</organism>
<accession>A0AAN9FFQ2</accession>
<sequence length="297" mass="33090">MFVFYQIGYQEKERPSYTVATQLIDQDIKNNGSKTMVFEIGDKLPDEIGLLVSVNFPTGRDGLRGKIEKMGPHYEKKSSTRRTKEYQMIETTVVARSTLSYCSFFVLERKKRLNTDDAYMVVTLAHYFVTEVAGFSVKAKFHQKEDTIDFEVEGPIKHPRDDLSKVINHAWNTGVWSPSACSHCNGAKQTNNAKTMISHSSLKTATSHDGNKNVSSVISQHLYYHQGPVYYYKGNGNYTYSNSKVNSGANSGDSDIRRTNNNHGGNTFNNSGNFKGNGNGASIRSSDSSASTGNSRR</sequence>
<evidence type="ECO:0000313" key="2">
    <source>
        <dbReference type="EMBL" id="KAK7274416.1"/>
    </source>
</evidence>
<comment type="caution">
    <text evidence="2">The sequence shown here is derived from an EMBL/GenBank/DDBJ whole genome shotgun (WGS) entry which is preliminary data.</text>
</comment>
<dbReference type="Proteomes" id="UP001372338">
    <property type="component" value="Unassembled WGS sequence"/>
</dbReference>
<reference evidence="2 3" key="1">
    <citation type="submission" date="2024-01" db="EMBL/GenBank/DDBJ databases">
        <title>The genomes of 5 underutilized Papilionoideae crops provide insights into root nodulation and disease resistanc.</title>
        <authorList>
            <person name="Yuan L."/>
        </authorList>
    </citation>
    <scope>NUCLEOTIDE SEQUENCE [LARGE SCALE GENOMIC DNA]</scope>
    <source>
        <strain evidence="2">ZHUSHIDOU_FW_LH</strain>
        <tissue evidence="2">Leaf</tissue>
    </source>
</reference>
<feature type="compositionally biased region" description="Low complexity" evidence="1">
    <location>
        <begin position="261"/>
        <end position="291"/>
    </location>
</feature>
<evidence type="ECO:0000313" key="3">
    <source>
        <dbReference type="Proteomes" id="UP001372338"/>
    </source>
</evidence>
<proteinExistence type="predicted"/>
<protein>
    <submittedName>
        <fullName evidence="2">Uncharacterized protein</fullName>
    </submittedName>
</protein>
<evidence type="ECO:0000256" key="1">
    <source>
        <dbReference type="SAM" id="MobiDB-lite"/>
    </source>
</evidence>
<name>A0AAN9FFQ2_CROPI</name>
<dbReference type="EMBL" id="JAYWIO010000003">
    <property type="protein sequence ID" value="KAK7274416.1"/>
    <property type="molecule type" value="Genomic_DNA"/>
</dbReference>
<feature type="region of interest" description="Disordered" evidence="1">
    <location>
        <begin position="246"/>
        <end position="297"/>
    </location>
</feature>
<keyword evidence="3" id="KW-1185">Reference proteome</keyword>
<gene>
    <name evidence="2" type="ORF">RIF29_15502</name>
</gene>
<dbReference type="AlphaFoldDB" id="A0AAN9FFQ2"/>